<name>A2BXC4_PROM5</name>
<sequence length="53" mass="6411">MVNYQFLNFSLEVSKYEKFNNTENNTAEYSKRAEKRLENMKTHARMLGKFFLV</sequence>
<dbReference type="HOGENOM" id="CLU_3065017_0_0_3"/>
<protein>
    <submittedName>
        <fullName evidence="1">Uncharacterized protein</fullName>
    </submittedName>
</protein>
<dbReference type="KEGG" id="pmc:P9515_12281"/>
<evidence type="ECO:0000313" key="1">
    <source>
        <dbReference type="EMBL" id="ABM72435.1"/>
    </source>
</evidence>
<dbReference type="AlphaFoldDB" id="A2BXC4"/>
<reference evidence="1 2" key="1">
    <citation type="journal article" date="2007" name="PLoS Genet.">
        <title>Patterns and implications of gene gain and loss in the evolution of Prochlorococcus.</title>
        <authorList>
            <person name="Kettler G.C."/>
            <person name="Martiny A.C."/>
            <person name="Huang K."/>
            <person name="Zucker J."/>
            <person name="Coleman M.L."/>
            <person name="Rodrigue S."/>
            <person name="Chen F."/>
            <person name="Lapidus A."/>
            <person name="Ferriera S."/>
            <person name="Johnson J."/>
            <person name="Steglich C."/>
            <person name="Church G.M."/>
            <person name="Richardson P."/>
            <person name="Chisholm S.W."/>
        </authorList>
    </citation>
    <scope>NUCLEOTIDE SEQUENCE [LARGE SCALE GENOMIC DNA]</scope>
    <source>
        <strain evidence="1 2">MIT 9515</strain>
    </source>
</reference>
<dbReference type="EMBL" id="CP000552">
    <property type="protein sequence ID" value="ABM72435.1"/>
    <property type="molecule type" value="Genomic_DNA"/>
</dbReference>
<gene>
    <name evidence="1" type="ordered locus">P9515_12281</name>
</gene>
<evidence type="ECO:0000313" key="2">
    <source>
        <dbReference type="Proteomes" id="UP000001589"/>
    </source>
</evidence>
<accession>A2BXC4</accession>
<dbReference type="STRING" id="167542.P9515_12281"/>
<dbReference type="Proteomes" id="UP000001589">
    <property type="component" value="Chromosome"/>
</dbReference>
<proteinExistence type="predicted"/>
<organism evidence="1 2">
    <name type="scientific">Prochlorococcus marinus (strain MIT 9515)</name>
    <dbReference type="NCBI Taxonomy" id="167542"/>
    <lineage>
        <taxon>Bacteria</taxon>
        <taxon>Bacillati</taxon>
        <taxon>Cyanobacteriota</taxon>
        <taxon>Cyanophyceae</taxon>
        <taxon>Synechococcales</taxon>
        <taxon>Prochlorococcaceae</taxon>
        <taxon>Prochlorococcus</taxon>
    </lineage>
</organism>